<proteinExistence type="predicted"/>
<protein>
    <submittedName>
        <fullName evidence="1">Uncharacterized protein</fullName>
    </submittedName>
</protein>
<organism evidence="1 2">
    <name type="scientific">Potamilus streckersoni</name>
    <dbReference type="NCBI Taxonomy" id="2493646"/>
    <lineage>
        <taxon>Eukaryota</taxon>
        <taxon>Metazoa</taxon>
        <taxon>Spiralia</taxon>
        <taxon>Lophotrochozoa</taxon>
        <taxon>Mollusca</taxon>
        <taxon>Bivalvia</taxon>
        <taxon>Autobranchia</taxon>
        <taxon>Heteroconchia</taxon>
        <taxon>Palaeoheterodonta</taxon>
        <taxon>Unionida</taxon>
        <taxon>Unionoidea</taxon>
        <taxon>Unionidae</taxon>
        <taxon>Ambleminae</taxon>
        <taxon>Lampsilini</taxon>
        <taxon>Potamilus</taxon>
    </lineage>
</organism>
<dbReference type="Proteomes" id="UP001195483">
    <property type="component" value="Unassembled WGS sequence"/>
</dbReference>
<reference evidence="1" key="1">
    <citation type="journal article" date="2021" name="Genome Biol. Evol.">
        <title>A High-Quality Reference Genome for a Parasitic Bivalve with Doubly Uniparental Inheritance (Bivalvia: Unionida).</title>
        <authorList>
            <person name="Smith C.H."/>
        </authorList>
    </citation>
    <scope>NUCLEOTIDE SEQUENCE</scope>
    <source>
        <strain evidence="1">CHS0354</strain>
    </source>
</reference>
<keyword evidence="2" id="KW-1185">Reference proteome</keyword>
<sequence length="104" mass="12023">MGGGDSNYSMFIMRKVLQEFLCFQKMHEVRKDRKQIHRGIIFDLKNGLRENISEWMENQFRILRSSCSHIPPNLLVCDLHVCKTQAIQGTWATCTTISASGDNF</sequence>
<dbReference type="AlphaFoldDB" id="A0AAE0TKS5"/>
<evidence type="ECO:0000313" key="2">
    <source>
        <dbReference type="Proteomes" id="UP001195483"/>
    </source>
</evidence>
<reference evidence="1" key="3">
    <citation type="submission" date="2023-05" db="EMBL/GenBank/DDBJ databases">
        <authorList>
            <person name="Smith C.H."/>
        </authorList>
    </citation>
    <scope>NUCLEOTIDE SEQUENCE</scope>
    <source>
        <strain evidence="1">CHS0354</strain>
        <tissue evidence="1">Mantle</tissue>
    </source>
</reference>
<gene>
    <name evidence="1" type="ORF">CHS0354_037304</name>
</gene>
<accession>A0AAE0TKS5</accession>
<dbReference type="EMBL" id="JAEAOA010002177">
    <property type="protein sequence ID" value="KAK3611725.1"/>
    <property type="molecule type" value="Genomic_DNA"/>
</dbReference>
<name>A0AAE0TKS5_9BIVA</name>
<comment type="caution">
    <text evidence="1">The sequence shown here is derived from an EMBL/GenBank/DDBJ whole genome shotgun (WGS) entry which is preliminary data.</text>
</comment>
<evidence type="ECO:0000313" key="1">
    <source>
        <dbReference type="EMBL" id="KAK3611725.1"/>
    </source>
</evidence>
<reference evidence="1" key="2">
    <citation type="journal article" date="2021" name="Genome Biol. Evol.">
        <title>Developing a high-quality reference genome for a parasitic bivalve with doubly uniparental inheritance (Bivalvia: Unionida).</title>
        <authorList>
            <person name="Smith C.H."/>
        </authorList>
    </citation>
    <scope>NUCLEOTIDE SEQUENCE</scope>
    <source>
        <strain evidence="1">CHS0354</strain>
        <tissue evidence="1">Mantle</tissue>
    </source>
</reference>